<evidence type="ECO:0000259" key="8">
    <source>
        <dbReference type="PROSITE" id="PS50217"/>
    </source>
</evidence>
<sequence>MPYDKKRASMDPKFMAQSKVAQNYNCQRNVMRGRITVPHGRLWYIDIYMKFRENASLRDKSQSGGERSVRPPENNIDAPEALLCTVPLRGLNQSSFVLASSPASDFENSLGVHERIATLHNAQVSPTVLRHLLQRLLVPAIRSCESRDASSPASSSPVQHIALCLGHLPGRCPQLVYAANDLGGPMWTDSTIPTTSVTAVFCARSLRNGTFMNPHANEPSTSSLFHSFSNPDLTSLNALKNTFPVSSSALPSVYPSYLGLLPAYDIFSSPPVTAFNDPCSHVHVPHTKHSDAVPRASISPLGAFNYLSLDRTSIHSITPLPPVVPTPQIVPSLCSTPVAQPSPAPLTSTDPVVGKNADTKAKDAITEEYGEKEFSKRGVEKVDAADFNDLVDIVIKKTKKLKRLDDDASHRKDLLERKRKQNKIAAAKYRDRQKDKRERMMVEMVELAENKTRLEEQAAALEAEIAEFRVKLLNMTEGRH</sequence>
<dbReference type="GO" id="GO:0000977">
    <property type="term" value="F:RNA polymerase II transcription regulatory region sequence-specific DNA binding"/>
    <property type="evidence" value="ECO:0007669"/>
    <property type="project" value="TreeGrafter"/>
</dbReference>
<evidence type="ECO:0000313" key="9">
    <source>
        <dbReference type="Proteomes" id="UP000095287"/>
    </source>
</evidence>
<dbReference type="AlphaFoldDB" id="A0A1I7ZQU8"/>
<reference evidence="10" key="1">
    <citation type="submission" date="2016-11" db="UniProtKB">
        <authorList>
            <consortium name="WormBaseParasite"/>
        </authorList>
    </citation>
    <scope>IDENTIFICATION</scope>
</reference>
<dbReference type="PANTHER" id="PTHR13044:SF40">
    <property type="entry name" value="TRANSCRIPTION FACTOR ZIP-3"/>
    <property type="match status" value="1"/>
</dbReference>
<keyword evidence="4" id="KW-0238">DNA-binding</keyword>
<dbReference type="PROSITE" id="PS50217">
    <property type="entry name" value="BZIP"/>
    <property type="match status" value="1"/>
</dbReference>
<evidence type="ECO:0000256" key="5">
    <source>
        <dbReference type="ARBA" id="ARBA00023163"/>
    </source>
</evidence>
<dbReference type="SMART" id="SM00338">
    <property type="entry name" value="BRLZ"/>
    <property type="match status" value="1"/>
</dbReference>
<evidence type="ECO:0000256" key="1">
    <source>
        <dbReference type="ARBA" id="ARBA00004123"/>
    </source>
</evidence>
<evidence type="ECO:0000256" key="4">
    <source>
        <dbReference type="ARBA" id="ARBA00023125"/>
    </source>
</evidence>
<evidence type="ECO:0000256" key="6">
    <source>
        <dbReference type="ARBA" id="ARBA00023242"/>
    </source>
</evidence>
<comment type="similarity">
    <text evidence="2">Belongs to the bZIP family.</text>
</comment>
<dbReference type="InterPro" id="IPR046347">
    <property type="entry name" value="bZIP_sf"/>
</dbReference>
<accession>A0A1I7ZQU8</accession>
<keyword evidence="9" id="KW-1185">Reference proteome</keyword>
<keyword evidence="5" id="KW-0804">Transcription</keyword>
<evidence type="ECO:0000313" key="10">
    <source>
        <dbReference type="WBParaSite" id="L893_g28697.t1"/>
    </source>
</evidence>
<dbReference type="Pfam" id="PF07716">
    <property type="entry name" value="bZIP_2"/>
    <property type="match status" value="1"/>
</dbReference>
<name>A0A1I7ZQU8_9BILA</name>
<dbReference type="GO" id="GO:0001228">
    <property type="term" value="F:DNA-binding transcription activator activity, RNA polymerase II-specific"/>
    <property type="evidence" value="ECO:0007669"/>
    <property type="project" value="TreeGrafter"/>
</dbReference>
<keyword evidence="3" id="KW-0805">Transcription regulation</keyword>
<dbReference type="Gene3D" id="1.20.5.170">
    <property type="match status" value="1"/>
</dbReference>
<comment type="subcellular location">
    <subcellularLocation>
        <location evidence="1">Nucleus</location>
    </subcellularLocation>
</comment>
<protein>
    <submittedName>
        <fullName evidence="10">BZIP domain-containing protein</fullName>
    </submittedName>
</protein>
<dbReference type="SUPFAM" id="SSF57959">
    <property type="entry name" value="Leucine zipper domain"/>
    <property type="match status" value="1"/>
</dbReference>
<evidence type="ECO:0000256" key="3">
    <source>
        <dbReference type="ARBA" id="ARBA00023015"/>
    </source>
</evidence>
<dbReference type="InterPro" id="IPR004827">
    <property type="entry name" value="bZIP"/>
</dbReference>
<dbReference type="GO" id="GO:0005634">
    <property type="term" value="C:nucleus"/>
    <property type="evidence" value="ECO:0007669"/>
    <property type="project" value="UniProtKB-SubCell"/>
</dbReference>
<evidence type="ECO:0000256" key="7">
    <source>
        <dbReference type="SAM" id="Coils"/>
    </source>
</evidence>
<dbReference type="PANTHER" id="PTHR13044">
    <property type="entry name" value="ACTIVATING TRANSCRIPTION FACTOR ATF 4/5"/>
    <property type="match status" value="1"/>
</dbReference>
<dbReference type="Proteomes" id="UP000095287">
    <property type="component" value="Unplaced"/>
</dbReference>
<feature type="coiled-coil region" evidence="7">
    <location>
        <begin position="430"/>
        <end position="471"/>
    </location>
</feature>
<feature type="domain" description="BZIP" evidence="8">
    <location>
        <begin position="416"/>
        <end position="475"/>
    </location>
</feature>
<organism evidence="9 10">
    <name type="scientific">Steinernema glaseri</name>
    <dbReference type="NCBI Taxonomy" id="37863"/>
    <lineage>
        <taxon>Eukaryota</taxon>
        <taxon>Metazoa</taxon>
        <taxon>Ecdysozoa</taxon>
        <taxon>Nematoda</taxon>
        <taxon>Chromadorea</taxon>
        <taxon>Rhabditida</taxon>
        <taxon>Tylenchina</taxon>
        <taxon>Panagrolaimomorpha</taxon>
        <taxon>Strongyloidoidea</taxon>
        <taxon>Steinernematidae</taxon>
        <taxon>Steinernema</taxon>
    </lineage>
</organism>
<evidence type="ECO:0000256" key="2">
    <source>
        <dbReference type="ARBA" id="ARBA00007163"/>
    </source>
</evidence>
<dbReference type="WBParaSite" id="L893_g28697.t1">
    <property type="protein sequence ID" value="L893_g28697.t1"/>
    <property type="gene ID" value="L893_g28697"/>
</dbReference>
<keyword evidence="6" id="KW-0539">Nucleus</keyword>
<dbReference type="PROSITE" id="PS00036">
    <property type="entry name" value="BZIP_BASIC"/>
    <property type="match status" value="1"/>
</dbReference>
<proteinExistence type="inferred from homology"/>
<keyword evidence="7" id="KW-0175">Coiled coil</keyword>